<organism evidence="2 3">
    <name type="scientific">Trifolium medium</name>
    <dbReference type="NCBI Taxonomy" id="97028"/>
    <lineage>
        <taxon>Eukaryota</taxon>
        <taxon>Viridiplantae</taxon>
        <taxon>Streptophyta</taxon>
        <taxon>Embryophyta</taxon>
        <taxon>Tracheophyta</taxon>
        <taxon>Spermatophyta</taxon>
        <taxon>Magnoliopsida</taxon>
        <taxon>eudicotyledons</taxon>
        <taxon>Gunneridae</taxon>
        <taxon>Pentapetalae</taxon>
        <taxon>rosids</taxon>
        <taxon>fabids</taxon>
        <taxon>Fabales</taxon>
        <taxon>Fabaceae</taxon>
        <taxon>Papilionoideae</taxon>
        <taxon>50 kb inversion clade</taxon>
        <taxon>NPAAA clade</taxon>
        <taxon>Hologalegina</taxon>
        <taxon>IRL clade</taxon>
        <taxon>Trifolieae</taxon>
        <taxon>Trifolium</taxon>
    </lineage>
</organism>
<gene>
    <name evidence="2" type="ORF">A2U01_0009167</name>
</gene>
<sequence length="90" mass="10000">VEGSVVHIMKALASHPSAAQSLIEDDSLQLLFQMVAKGSLIVFLRYKEGRIPLHSIQLHRHAMQILGLLLGNDNGSTAKYIRKHHLILPL</sequence>
<accession>A0A392MM52</accession>
<dbReference type="Proteomes" id="UP000265520">
    <property type="component" value="Unassembled WGS sequence"/>
</dbReference>
<dbReference type="EMBL" id="LXQA010013862">
    <property type="protein sequence ID" value="MCH88283.1"/>
    <property type="molecule type" value="Genomic_DNA"/>
</dbReference>
<keyword evidence="3" id="KW-1185">Reference proteome</keyword>
<dbReference type="PANTHER" id="PTHR46108">
    <property type="entry name" value="BLUE CHEESE"/>
    <property type="match status" value="1"/>
</dbReference>
<keyword evidence="1" id="KW-0853">WD repeat</keyword>
<evidence type="ECO:0000313" key="3">
    <source>
        <dbReference type="Proteomes" id="UP000265520"/>
    </source>
</evidence>
<proteinExistence type="predicted"/>
<evidence type="ECO:0000313" key="2">
    <source>
        <dbReference type="EMBL" id="MCH88283.1"/>
    </source>
</evidence>
<evidence type="ECO:0000256" key="1">
    <source>
        <dbReference type="ARBA" id="ARBA00022574"/>
    </source>
</evidence>
<dbReference type="AlphaFoldDB" id="A0A392MM52"/>
<dbReference type="InterPro" id="IPR051944">
    <property type="entry name" value="BEACH_domain_protein"/>
</dbReference>
<name>A0A392MM52_9FABA</name>
<reference evidence="2 3" key="1">
    <citation type="journal article" date="2018" name="Front. Plant Sci.">
        <title>Red Clover (Trifolium pratense) and Zigzag Clover (T. medium) - A Picture of Genomic Similarities and Differences.</title>
        <authorList>
            <person name="Dluhosova J."/>
            <person name="Istvanek J."/>
            <person name="Nedelnik J."/>
            <person name="Repkova J."/>
        </authorList>
    </citation>
    <scope>NUCLEOTIDE SEQUENCE [LARGE SCALE GENOMIC DNA]</scope>
    <source>
        <strain evidence="3">cv. 10/8</strain>
        <tissue evidence="2">Leaf</tissue>
    </source>
</reference>
<dbReference type="PANTHER" id="PTHR46108:SF4">
    <property type="entry name" value="BLUE CHEESE"/>
    <property type="match status" value="1"/>
</dbReference>
<feature type="non-terminal residue" evidence="2">
    <location>
        <position position="1"/>
    </location>
</feature>
<protein>
    <submittedName>
        <fullName evidence="2">BEACH domain-containing protein lvsA-like</fullName>
    </submittedName>
</protein>
<comment type="caution">
    <text evidence="2">The sequence shown here is derived from an EMBL/GenBank/DDBJ whole genome shotgun (WGS) entry which is preliminary data.</text>
</comment>